<dbReference type="RefSeq" id="WP_239369901.1">
    <property type="nucleotide sequence ID" value="NZ_JAKREW010000041.1"/>
</dbReference>
<dbReference type="Proteomes" id="UP001201701">
    <property type="component" value="Unassembled WGS sequence"/>
</dbReference>
<dbReference type="Pfam" id="PF06169">
    <property type="entry name" value="DUF982"/>
    <property type="match status" value="1"/>
</dbReference>
<accession>A0ABS9QLR1</accession>
<sequence>MKPPRFQGMQPIPFDRPVLIYFGKPGRTRTVSSVFEAEHCLKNEKWPGKRKVAWQQAINVMDAIKLSQATPDEARQSFERAAEEAGILAIVRDVHG</sequence>
<dbReference type="EMBL" id="JAKREW010000041">
    <property type="protein sequence ID" value="MCG7508388.1"/>
    <property type="molecule type" value="Genomic_DNA"/>
</dbReference>
<proteinExistence type="predicted"/>
<dbReference type="InterPro" id="IPR010385">
    <property type="entry name" value="DUF982"/>
</dbReference>
<organism evidence="1 2">
    <name type="scientific">Mesorhizobium retamae</name>
    <dbReference type="NCBI Taxonomy" id="2912854"/>
    <lineage>
        <taxon>Bacteria</taxon>
        <taxon>Pseudomonadati</taxon>
        <taxon>Pseudomonadota</taxon>
        <taxon>Alphaproteobacteria</taxon>
        <taxon>Hyphomicrobiales</taxon>
        <taxon>Phyllobacteriaceae</taxon>
        <taxon>Mesorhizobium</taxon>
    </lineage>
</organism>
<protein>
    <submittedName>
        <fullName evidence="1">DUF982 domain-containing protein</fullName>
    </submittedName>
</protein>
<gene>
    <name evidence="1" type="ORF">L4923_25425</name>
</gene>
<name>A0ABS9QLR1_9HYPH</name>
<evidence type="ECO:0000313" key="2">
    <source>
        <dbReference type="Proteomes" id="UP001201701"/>
    </source>
</evidence>
<evidence type="ECO:0000313" key="1">
    <source>
        <dbReference type="EMBL" id="MCG7508388.1"/>
    </source>
</evidence>
<reference evidence="1 2" key="1">
    <citation type="submission" date="2022-02" db="EMBL/GenBank/DDBJ databases">
        <title>Draft genome sequence of Mezorhizobium retamae strain IRAMC:0171 isolated from Retama raetam nodules.</title>
        <authorList>
            <person name="Bengaied R."/>
            <person name="Sbissi I."/>
            <person name="Huber K."/>
            <person name="Ghodbane F."/>
            <person name="Nouioui I."/>
            <person name="Tarhouni M."/>
            <person name="Gtari M."/>
        </authorList>
    </citation>
    <scope>NUCLEOTIDE SEQUENCE [LARGE SCALE GENOMIC DNA]</scope>
    <source>
        <strain evidence="1 2">IRAMC:0171</strain>
    </source>
</reference>
<keyword evidence="2" id="KW-1185">Reference proteome</keyword>
<dbReference type="Gene3D" id="6.10.250.730">
    <property type="match status" value="1"/>
</dbReference>
<comment type="caution">
    <text evidence="1">The sequence shown here is derived from an EMBL/GenBank/DDBJ whole genome shotgun (WGS) entry which is preliminary data.</text>
</comment>